<dbReference type="GO" id="GO:0046872">
    <property type="term" value="F:metal ion binding"/>
    <property type="evidence" value="ECO:0007669"/>
    <property type="project" value="UniProtKB-KW"/>
</dbReference>
<dbReference type="PANTHER" id="PTHR22726">
    <property type="entry name" value="METALLOENDOPEPTIDASE OMA1"/>
    <property type="match status" value="1"/>
</dbReference>
<feature type="region of interest" description="Disordered" evidence="7">
    <location>
        <begin position="249"/>
        <end position="272"/>
    </location>
</feature>
<reference evidence="10" key="1">
    <citation type="submission" date="2020-01" db="EMBL/GenBank/DDBJ databases">
        <authorList>
            <person name="Meier V. D."/>
            <person name="Meier V D."/>
        </authorList>
    </citation>
    <scope>NUCLEOTIDE SEQUENCE</scope>
    <source>
        <strain evidence="10">HLG_WM_MAG_10</strain>
    </source>
</reference>
<evidence type="ECO:0000313" key="10">
    <source>
        <dbReference type="EMBL" id="CAA6809724.1"/>
    </source>
</evidence>
<keyword evidence="1 6" id="KW-0645">Protease</keyword>
<dbReference type="GO" id="GO:0016020">
    <property type="term" value="C:membrane"/>
    <property type="evidence" value="ECO:0007669"/>
    <property type="project" value="TreeGrafter"/>
</dbReference>
<feature type="chain" id="PRO_5027552442" evidence="8">
    <location>
        <begin position="21"/>
        <end position="272"/>
    </location>
</feature>
<protein>
    <submittedName>
        <fullName evidence="10">Peptidase family M48</fullName>
    </submittedName>
</protein>
<proteinExistence type="inferred from homology"/>
<evidence type="ECO:0000256" key="5">
    <source>
        <dbReference type="ARBA" id="ARBA00023049"/>
    </source>
</evidence>
<accession>A0A6S6SUC5</accession>
<dbReference type="GO" id="GO:0004222">
    <property type="term" value="F:metalloendopeptidase activity"/>
    <property type="evidence" value="ECO:0007669"/>
    <property type="project" value="InterPro"/>
</dbReference>
<keyword evidence="8" id="KW-0732">Signal</keyword>
<dbReference type="InterPro" id="IPR001915">
    <property type="entry name" value="Peptidase_M48"/>
</dbReference>
<keyword evidence="3 6" id="KW-0378">Hydrolase</keyword>
<sequence>MTKLRKIAALLLFVAIFQTACDRPVNVFTVSQDKELGAQLEAEIASDPAQYPLLSEVDYPDAYAYLLEMRDEILASPEVKYKTEFEWKLKIIDDDVLNAFCAPGGYIYVYTGLMKYLEKSDHLAGVLAHEIAHADQRHSSASMTEQYGIETLVAIASQNATAAQLSQVAGGLTQLGFSRAHETDADDHSVDYLQSTKYACDGASGFFAKLIATGQTSGTPAFMSTHPDPGNRVTKITERADELGCSKALHHDDTSASGDNGAYNDMLATLPQ</sequence>
<evidence type="ECO:0000256" key="6">
    <source>
        <dbReference type="RuleBase" id="RU003983"/>
    </source>
</evidence>
<comment type="cofactor">
    <cofactor evidence="6">
        <name>Zn(2+)</name>
        <dbReference type="ChEBI" id="CHEBI:29105"/>
    </cofactor>
    <text evidence="6">Binds 1 zinc ion per subunit.</text>
</comment>
<evidence type="ECO:0000259" key="9">
    <source>
        <dbReference type="Pfam" id="PF01435"/>
    </source>
</evidence>
<dbReference type="Gene3D" id="3.30.2010.10">
    <property type="entry name" value="Metalloproteases ('zincins'), catalytic domain"/>
    <property type="match status" value="1"/>
</dbReference>
<keyword evidence="4 6" id="KW-0862">Zinc</keyword>
<evidence type="ECO:0000256" key="7">
    <source>
        <dbReference type="SAM" id="MobiDB-lite"/>
    </source>
</evidence>
<evidence type="ECO:0000256" key="2">
    <source>
        <dbReference type="ARBA" id="ARBA00022723"/>
    </source>
</evidence>
<dbReference type="PANTHER" id="PTHR22726:SF1">
    <property type="entry name" value="METALLOENDOPEPTIDASE OMA1, MITOCHONDRIAL"/>
    <property type="match status" value="1"/>
</dbReference>
<evidence type="ECO:0000256" key="8">
    <source>
        <dbReference type="SAM" id="SignalP"/>
    </source>
</evidence>
<dbReference type="Pfam" id="PF01435">
    <property type="entry name" value="Peptidase_M48"/>
    <property type="match status" value="1"/>
</dbReference>
<dbReference type="InterPro" id="IPR051156">
    <property type="entry name" value="Mito/Outer_Membr_Metalloprot"/>
</dbReference>
<name>A0A6S6SUC5_9BACT</name>
<dbReference type="GO" id="GO:0051603">
    <property type="term" value="P:proteolysis involved in protein catabolic process"/>
    <property type="evidence" value="ECO:0007669"/>
    <property type="project" value="TreeGrafter"/>
</dbReference>
<evidence type="ECO:0000256" key="1">
    <source>
        <dbReference type="ARBA" id="ARBA00022670"/>
    </source>
</evidence>
<comment type="similarity">
    <text evidence="6">Belongs to the peptidase M48 family.</text>
</comment>
<organism evidence="10">
    <name type="scientific">uncultured Aureispira sp</name>
    <dbReference type="NCBI Taxonomy" id="1331704"/>
    <lineage>
        <taxon>Bacteria</taxon>
        <taxon>Pseudomonadati</taxon>
        <taxon>Bacteroidota</taxon>
        <taxon>Saprospiria</taxon>
        <taxon>Saprospirales</taxon>
        <taxon>Saprospiraceae</taxon>
        <taxon>Aureispira</taxon>
        <taxon>environmental samples</taxon>
    </lineage>
</organism>
<feature type="domain" description="Peptidase M48" evidence="9">
    <location>
        <begin position="72"/>
        <end position="239"/>
    </location>
</feature>
<evidence type="ECO:0000256" key="3">
    <source>
        <dbReference type="ARBA" id="ARBA00022801"/>
    </source>
</evidence>
<gene>
    <name evidence="10" type="ORF">HELGO_WM36362</name>
</gene>
<feature type="signal peptide" evidence="8">
    <location>
        <begin position="1"/>
        <end position="20"/>
    </location>
</feature>
<keyword evidence="2" id="KW-0479">Metal-binding</keyword>
<evidence type="ECO:0000256" key="4">
    <source>
        <dbReference type="ARBA" id="ARBA00022833"/>
    </source>
</evidence>
<keyword evidence="5 6" id="KW-0482">Metalloprotease</keyword>
<dbReference type="EMBL" id="CACVAQ010000158">
    <property type="protein sequence ID" value="CAA6809724.1"/>
    <property type="molecule type" value="Genomic_DNA"/>
</dbReference>
<dbReference type="AlphaFoldDB" id="A0A6S6SUC5"/>